<dbReference type="STRING" id="1334629.MFUL124B02_26990"/>
<evidence type="ECO:0000313" key="3">
    <source>
        <dbReference type="EMBL" id="GEN09099.1"/>
    </source>
</evidence>
<feature type="compositionally biased region" description="Basic and acidic residues" evidence="1">
    <location>
        <begin position="165"/>
        <end position="180"/>
    </location>
</feature>
<name>A0A511T4K7_MYXFU</name>
<feature type="region of interest" description="Disordered" evidence="1">
    <location>
        <begin position="277"/>
        <end position="305"/>
    </location>
</feature>
<keyword evidence="5" id="KW-1185">Reference proteome</keyword>
<evidence type="ECO:0000313" key="4">
    <source>
        <dbReference type="EMBL" id="SEU15359.1"/>
    </source>
</evidence>
<gene>
    <name evidence="3" type="ORF">MFU01_41360</name>
    <name evidence="4" type="ORF">SAMN05443572_105357</name>
</gene>
<dbReference type="Gene3D" id="1.10.40.70">
    <property type="match status" value="1"/>
</dbReference>
<protein>
    <submittedName>
        <fullName evidence="4">Type II secretion system (T2SS), protein E, N-terminal domain</fullName>
    </submittedName>
</protein>
<accession>A0A511T4K7</accession>
<feature type="region of interest" description="Disordered" evidence="1">
    <location>
        <begin position="158"/>
        <end position="183"/>
    </location>
</feature>
<evidence type="ECO:0000259" key="2">
    <source>
        <dbReference type="Pfam" id="PF05157"/>
    </source>
</evidence>
<dbReference type="Gene3D" id="3.30.450.40">
    <property type="match status" value="1"/>
</dbReference>
<comment type="caution">
    <text evidence="3">The sequence shown here is derived from an EMBL/GenBank/DDBJ whole genome shotgun (WGS) entry which is preliminary data.</text>
</comment>
<dbReference type="Proteomes" id="UP000183760">
    <property type="component" value="Unassembled WGS sequence"/>
</dbReference>
<reference evidence="3 6" key="2">
    <citation type="submission" date="2019-07" db="EMBL/GenBank/DDBJ databases">
        <title>Whole genome shotgun sequence of Myxococcus fulvus NBRC 100333.</title>
        <authorList>
            <person name="Hosoyama A."/>
            <person name="Uohara A."/>
            <person name="Ohji S."/>
            <person name="Ichikawa N."/>
        </authorList>
    </citation>
    <scope>NUCLEOTIDE SEQUENCE [LARGE SCALE GENOMIC DNA]</scope>
    <source>
        <strain evidence="3 6">NBRC 100333</strain>
    </source>
</reference>
<proteinExistence type="predicted"/>
<dbReference type="Gene3D" id="3.30.300.160">
    <property type="entry name" value="Type II secretion system, protein E, N-terminal domain"/>
    <property type="match status" value="1"/>
</dbReference>
<sequence length="465" mass="50428">MGRGYKPDMRLGEQLLKEGLVTAEGLEEALEAQVVHGGRLGTNLVELGLLSEQDLAKTLGALHNAAFASGEMVPDPKALELVPPNQADDKELLPMRVDATRLSVAVVNPHDFTTLDAIAFKTGKRVVPVVIPEFRMNQLLRRYSKAFRPLRAIDMNAVRPRPKPGSREEVELTKSREKPPDLMSEEEFQSLYAQALRGGADGDVDIEVGEEEVITGVEVLEAPPMPVAPPQRPVAPPPVQMAQPPVARPPMQVGVPVAPPPAQVGVPVAQPPMQVAQMPPRPPVAQPPVAVAPPTPPPPAPPPTPLSFAEAQAELSRSLDREDVARTVLRFAMGKWRRNLLLSVQGSLVTGWHGMGSGVRESAVRRIGVALREQSTFRLVRDTRSHYVGPVRRDAAMAVFYKLLGGGFPTTAVILPLLVRGKVVHLLYVDNGPDQLTPPDVGELMILSQSVGRSYEAMMRRRKSA</sequence>
<evidence type="ECO:0000313" key="5">
    <source>
        <dbReference type="Proteomes" id="UP000183760"/>
    </source>
</evidence>
<reference evidence="4 5" key="1">
    <citation type="submission" date="2016-10" db="EMBL/GenBank/DDBJ databases">
        <authorList>
            <person name="Varghese N."/>
            <person name="Submissions S."/>
        </authorList>
    </citation>
    <scope>NUCLEOTIDE SEQUENCE [LARGE SCALE GENOMIC DNA]</scope>
    <source>
        <strain evidence="4 5">DSM 16525</strain>
    </source>
</reference>
<dbReference type="Pfam" id="PF05157">
    <property type="entry name" value="MshEN"/>
    <property type="match status" value="1"/>
</dbReference>
<dbReference type="EMBL" id="BJXR01000031">
    <property type="protein sequence ID" value="GEN09099.1"/>
    <property type="molecule type" value="Genomic_DNA"/>
</dbReference>
<dbReference type="EMBL" id="FOIB01000005">
    <property type="protein sequence ID" value="SEU15359.1"/>
    <property type="molecule type" value="Genomic_DNA"/>
</dbReference>
<feature type="domain" description="Type II secretion system protein GspE N-terminal" evidence="2">
    <location>
        <begin position="71"/>
        <end position="145"/>
    </location>
</feature>
<evidence type="ECO:0000256" key="1">
    <source>
        <dbReference type="SAM" id="MobiDB-lite"/>
    </source>
</evidence>
<organism evidence="3 6">
    <name type="scientific">Myxococcus fulvus</name>
    <dbReference type="NCBI Taxonomy" id="33"/>
    <lineage>
        <taxon>Bacteria</taxon>
        <taxon>Pseudomonadati</taxon>
        <taxon>Myxococcota</taxon>
        <taxon>Myxococcia</taxon>
        <taxon>Myxococcales</taxon>
        <taxon>Cystobacterineae</taxon>
        <taxon>Myxococcaceae</taxon>
        <taxon>Myxococcus</taxon>
    </lineage>
</organism>
<evidence type="ECO:0000313" key="6">
    <source>
        <dbReference type="Proteomes" id="UP000321514"/>
    </source>
</evidence>
<dbReference type="Proteomes" id="UP000321514">
    <property type="component" value="Unassembled WGS sequence"/>
</dbReference>
<dbReference type="InterPro" id="IPR007831">
    <property type="entry name" value="T2SS_GspE_N"/>
</dbReference>
<dbReference type="InterPro" id="IPR029016">
    <property type="entry name" value="GAF-like_dom_sf"/>
</dbReference>
<dbReference type="AlphaFoldDB" id="A0A511T4K7"/>
<feature type="compositionally biased region" description="Pro residues" evidence="1">
    <location>
        <begin position="279"/>
        <end position="305"/>
    </location>
</feature>
<dbReference type="InterPro" id="IPR037257">
    <property type="entry name" value="T2SS_E_N_sf"/>
</dbReference>
<dbReference type="SUPFAM" id="SSF160246">
    <property type="entry name" value="EspE N-terminal domain-like"/>
    <property type="match status" value="1"/>
</dbReference>